<protein>
    <recommendedName>
        <fullName evidence="2">Acyltransferase 3 domain-containing protein</fullName>
    </recommendedName>
</protein>
<name>A0A8T9C163_9HELO</name>
<organism evidence="3 4">
    <name type="scientific">Lachnellula suecica</name>
    <dbReference type="NCBI Taxonomy" id="602035"/>
    <lineage>
        <taxon>Eukaryota</taxon>
        <taxon>Fungi</taxon>
        <taxon>Dikarya</taxon>
        <taxon>Ascomycota</taxon>
        <taxon>Pezizomycotina</taxon>
        <taxon>Leotiomycetes</taxon>
        <taxon>Helotiales</taxon>
        <taxon>Lachnaceae</taxon>
        <taxon>Lachnellula</taxon>
    </lineage>
</organism>
<dbReference type="AlphaFoldDB" id="A0A8T9C163"/>
<feature type="transmembrane region" description="Helical" evidence="1">
    <location>
        <begin position="363"/>
        <end position="382"/>
    </location>
</feature>
<feature type="transmembrane region" description="Helical" evidence="1">
    <location>
        <begin position="279"/>
        <end position="297"/>
    </location>
</feature>
<feature type="transmembrane region" description="Helical" evidence="1">
    <location>
        <begin position="317"/>
        <end position="335"/>
    </location>
</feature>
<keyword evidence="4" id="KW-1185">Reference proteome</keyword>
<dbReference type="EMBL" id="QGMK01001594">
    <property type="protein sequence ID" value="TVY67368.1"/>
    <property type="molecule type" value="Genomic_DNA"/>
</dbReference>
<dbReference type="OrthoDB" id="5819582at2759"/>
<keyword evidence="1" id="KW-0812">Transmembrane</keyword>
<proteinExistence type="predicted"/>
<dbReference type="InterPro" id="IPR002656">
    <property type="entry name" value="Acyl_transf_3_dom"/>
</dbReference>
<evidence type="ECO:0000259" key="2">
    <source>
        <dbReference type="Pfam" id="PF01757"/>
    </source>
</evidence>
<dbReference type="Pfam" id="PF01757">
    <property type="entry name" value="Acyl_transf_3"/>
    <property type="match status" value="1"/>
</dbReference>
<feature type="transmembrane region" description="Helical" evidence="1">
    <location>
        <begin position="110"/>
        <end position="140"/>
    </location>
</feature>
<dbReference type="InterPro" id="IPR050879">
    <property type="entry name" value="Acyltransferase_3"/>
</dbReference>
<feature type="domain" description="Acyltransferase 3" evidence="2">
    <location>
        <begin position="68"/>
        <end position="440"/>
    </location>
</feature>
<evidence type="ECO:0000313" key="4">
    <source>
        <dbReference type="Proteomes" id="UP000469558"/>
    </source>
</evidence>
<comment type="caution">
    <text evidence="3">The sequence shown here is derived from an EMBL/GenBank/DDBJ whole genome shotgun (WGS) entry which is preliminary data.</text>
</comment>
<feature type="transmembrane region" description="Helical" evidence="1">
    <location>
        <begin position="171"/>
        <end position="193"/>
    </location>
</feature>
<feature type="non-terminal residue" evidence="3">
    <location>
        <position position="502"/>
    </location>
</feature>
<dbReference type="Proteomes" id="UP000469558">
    <property type="component" value="Unassembled WGS sequence"/>
</dbReference>
<dbReference type="GO" id="GO:0016747">
    <property type="term" value="F:acyltransferase activity, transferring groups other than amino-acyl groups"/>
    <property type="evidence" value="ECO:0007669"/>
    <property type="project" value="InterPro"/>
</dbReference>
<evidence type="ECO:0000313" key="3">
    <source>
        <dbReference type="EMBL" id="TVY67368.1"/>
    </source>
</evidence>
<evidence type="ECO:0000256" key="1">
    <source>
        <dbReference type="SAM" id="Phobius"/>
    </source>
</evidence>
<accession>A0A8T9C163</accession>
<gene>
    <name evidence="3" type="ORF">LSUE1_G009461</name>
</gene>
<dbReference type="PANTHER" id="PTHR23028:SF125">
    <property type="entry name" value="ACYLTRANSFERASE"/>
    <property type="match status" value="1"/>
</dbReference>
<reference evidence="3 4" key="1">
    <citation type="submission" date="2018-05" db="EMBL/GenBank/DDBJ databases">
        <title>Genome sequencing and assembly of the regulated plant pathogen Lachnellula willkommii and related sister species for the development of diagnostic species identification markers.</title>
        <authorList>
            <person name="Giroux E."/>
            <person name="Bilodeau G."/>
        </authorList>
    </citation>
    <scope>NUCLEOTIDE SEQUENCE [LARGE SCALE GENOMIC DNA]</scope>
    <source>
        <strain evidence="3 4">CBS 268.59</strain>
    </source>
</reference>
<dbReference type="PANTHER" id="PTHR23028">
    <property type="entry name" value="ACETYLTRANSFERASE"/>
    <property type="match status" value="1"/>
</dbReference>
<keyword evidence="1" id="KW-0472">Membrane</keyword>
<keyword evidence="1" id="KW-1133">Transmembrane helix</keyword>
<sequence length="502" mass="57717">LERCYTSSVLKLGSMTPQYDDFLDDQRRDGSKSQTSTHIRHASKWLLELIRPAIITRAGPRKQVRPTAYLDGLRGVAAFLVYWQHHELWPLRSVPANRILENGFGYEGKYYFAALPVIRTMFTGGHFAVAVFFVISGYVLSAKPLSLMHAGKLEELGNNLSSALFRRWIRLHVPIILVTFLYMSSWHVFGIWVESPKQKSSFREEFWSWYSEFKNFSYVFRQGGDAWFTYNFPTWSIPVEFRGSIIIYTTLLAVSRSSRDARLWCQAALMFYFMYVVDGWYGAAFISGMLLCDLDLLAKNDNLPGFFSKLKEWEKPLLYGMLLISVILSGVPSHVNDLGILTGAPGWYYLAFLKPEAIWDLKWFYLCVAAVCFVTCVPRIWWLKAFFETSFNQYLGRISFSLYLVHGPILWTLGDRLYVAAGWYKESHELNIPGLVNLFPLSEAGPLGLEPRFLLPHLILLPLTLWISEMVTKLGDEPVVRFSQWLYTKSLAKPAESLKLLG</sequence>